<protein>
    <submittedName>
        <fullName evidence="2">Uncharacterized protein</fullName>
    </submittedName>
</protein>
<dbReference type="Proteomes" id="UP001470230">
    <property type="component" value="Unassembled WGS sequence"/>
</dbReference>
<evidence type="ECO:0000313" key="2">
    <source>
        <dbReference type="EMBL" id="KAK8894297.1"/>
    </source>
</evidence>
<accession>A0ABR2KTN2</accession>
<proteinExistence type="predicted"/>
<sequence>MSKKPSFLLEDDYTSNSPGHSSRIIPERSKSQFVSINSFQIPKEQPSQPLEMEKLPDITDFLNSDDLALLYADTESNLNNETSEIISLLQKSDECSQVIAENLDNFANELDDHIDYLEKVPEFQPRYLNIQDIRARINVSQKFYKIPSSKIYSDIPKMFS</sequence>
<evidence type="ECO:0000313" key="3">
    <source>
        <dbReference type="Proteomes" id="UP001470230"/>
    </source>
</evidence>
<comment type="caution">
    <text evidence="2">The sequence shown here is derived from an EMBL/GenBank/DDBJ whole genome shotgun (WGS) entry which is preliminary data.</text>
</comment>
<feature type="region of interest" description="Disordered" evidence="1">
    <location>
        <begin position="1"/>
        <end position="27"/>
    </location>
</feature>
<keyword evidence="3" id="KW-1185">Reference proteome</keyword>
<gene>
    <name evidence="2" type="ORF">M9Y10_022732</name>
</gene>
<evidence type="ECO:0000256" key="1">
    <source>
        <dbReference type="SAM" id="MobiDB-lite"/>
    </source>
</evidence>
<dbReference type="EMBL" id="JAPFFF010000003">
    <property type="protein sequence ID" value="KAK8894297.1"/>
    <property type="molecule type" value="Genomic_DNA"/>
</dbReference>
<reference evidence="2 3" key="1">
    <citation type="submission" date="2024-04" db="EMBL/GenBank/DDBJ databases">
        <title>Tritrichomonas musculus Genome.</title>
        <authorList>
            <person name="Alves-Ferreira E."/>
            <person name="Grigg M."/>
            <person name="Lorenzi H."/>
            <person name="Galac M."/>
        </authorList>
    </citation>
    <scope>NUCLEOTIDE SEQUENCE [LARGE SCALE GENOMIC DNA]</scope>
    <source>
        <strain evidence="2 3">EAF2021</strain>
    </source>
</reference>
<organism evidence="2 3">
    <name type="scientific">Tritrichomonas musculus</name>
    <dbReference type="NCBI Taxonomy" id="1915356"/>
    <lineage>
        <taxon>Eukaryota</taxon>
        <taxon>Metamonada</taxon>
        <taxon>Parabasalia</taxon>
        <taxon>Tritrichomonadida</taxon>
        <taxon>Tritrichomonadidae</taxon>
        <taxon>Tritrichomonas</taxon>
    </lineage>
</organism>
<name>A0ABR2KTN2_9EUKA</name>